<evidence type="ECO:0000256" key="1">
    <source>
        <dbReference type="SAM" id="MobiDB-lite"/>
    </source>
</evidence>
<feature type="region of interest" description="Disordered" evidence="1">
    <location>
        <begin position="43"/>
        <end position="65"/>
    </location>
</feature>
<gene>
    <name evidence="2" type="ORF">PIB30_026938</name>
</gene>
<accession>A0ABU6YAQ3</accession>
<dbReference type="EMBL" id="JASCZI010241758">
    <property type="protein sequence ID" value="MED6206471.1"/>
    <property type="molecule type" value="Genomic_DNA"/>
</dbReference>
<dbReference type="SUPFAM" id="SSF57756">
    <property type="entry name" value="Retrovirus zinc finger-like domains"/>
    <property type="match status" value="1"/>
</dbReference>
<organism evidence="2 3">
    <name type="scientific">Stylosanthes scabra</name>
    <dbReference type="NCBI Taxonomy" id="79078"/>
    <lineage>
        <taxon>Eukaryota</taxon>
        <taxon>Viridiplantae</taxon>
        <taxon>Streptophyta</taxon>
        <taxon>Embryophyta</taxon>
        <taxon>Tracheophyta</taxon>
        <taxon>Spermatophyta</taxon>
        <taxon>Magnoliopsida</taxon>
        <taxon>eudicotyledons</taxon>
        <taxon>Gunneridae</taxon>
        <taxon>Pentapetalae</taxon>
        <taxon>rosids</taxon>
        <taxon>fabids</taxon>
        <taxon>Fabales</taxon>
        <taxon>Fabaceae</taxon>
        <taxon>Papilionoideae</taxon>
        <taxon>50 kb inversion clade</taxon>
        <taxon>dalbergioids sensu lato</taxon>
        <taxon>Dalbergieae</taxon>
        <taxon>Pterocarpus clade</taxon>
        <taxon>Stylosanthes</taxon>
    </lineage>
</organism>
<evidence type="ECO:0008006" key="4">
    <source>
        <dbReference type="Google" id="ProtNLM"/>
    </source>
</evidence>
<evidence type="ECO:0000313" key="2">
    <source>
        <dbReference type="EMBL" id="MED6206471.1"/>
    </source>
</evidence>
<keyword evidence="3" id="KW-1185">Reference proteome</keyword>
<protein>
    <recommendedName>
        <fullName evidence="4">CCHC-type domain-containing protein</fullName>
    </recommendedName>
</protein>
<dbReference type="InterPro" id="IPR036875">
    <property type="entry name" value="Znf_CCHC_sf"/>
</dbReference>
<proteinExistence type="predicted"/>
<comment type="caution">
    <text evidence="2">The sequence shown here is derived from an EMBL/GenBank/DDBJ whole genome shotgun (WGS) entry which is preliminary data.</text>
</comment>
<name>A0ABU6YAQ3_9FABA</name>
<dbReference type="Proteomes" id="UP001341840">
    <property type="component" value="Unassembled WGS sequence"/>
</dbReference>
<sequence>MEKNMRDSRGLQRLSTPLFTTHTGGILASIWRPTIISDPRMTKARVGRPRTTQIRTNMDDVDPNRPKHCRLCRQVGHTKKNCDQRSFTSDDGV</sequence>
<reference evidence="2 3" key="1">
    <citation type="journal article" date="2023" name="Plants (Basel)">
        <title>Bridging the Gap: Combining Genomics and Transcriptomics Approaches to Understand Stylosanthes scabra, an Orphan Legume from the Brazilian Caatinga.</title>
        <authorList>
            <person name="Ferreira-Neto J.R.C."/>
            <person name="da Silva M.D."/>
            <person name="Binneck E."/>
            <person name="de Melo N.F."/>
            <person name="da Silva R.H."/>
            <person name="de Melo A.L.T.M."/>
            <person name="Pandolfi V."/>
            <person name="Bustamante F.O."/>
            <person name="Brasileiro-Vidal A.C."/>
            <person name="Benko-Iseppon A.M."/>
        </authorList>
    </citation>
    <scope>NUCLEOTIDE SEQUENCE [LARGE SCALE GENOMIC DNA]</scope>
    <source>
        <tissue evidence="2">Leaves</tissue>
    </source>
</reference>
<evidence type="ECO:0000313" key="3">
    <source>
        <dbReference type="Proteomes" id="UP001341840"/>
    </source>
</evidence>